<reference evidence="1 2" key="1">
    <citation type="journal article" date="2019" name="Sci. Rep.">
        <title>Orb-weaving spider Araneus ventricosus genome elucidates the spidroin gene catalogue.</title>
        <authorList>
            <person name="Kono N."/>
            <person name="Nakamura H."/>
            <person name="Ohtoshi R."/>
            <person name="Moran D.A.P."/>
            <person name="Shinohara A."/>
            <person name="Yoshida Y."/>
            <person name="Fujiwara M."/>
            <person name="Mori M."/>
            <person name="Tomita M."/>
            <person name="Arakawa K."/>
        </authorList>
    </citation>
    <scope>NUCLEOTIDE SEQUENCE [LARGE SCALE GENOMIC DNA]</scope>
</reference>
<keyword evidence="2" id="KW-1185">Reference proteome</keyword>
<organism evidence="1 2">
    <name type="scientific">Araneus ventricosus</name>
    <name type="common">Orbweaver spider</name>
    <name type="synonym">Epeira ventricosa</name>
    <dbReference type="NCBI Taxonomy" id="182803"/>
    <lineage>
        <taxon>Eukaryota</taxon>
        <taxon>Metazoa</taxon>
        <taxon>Ecdysozoa</taxon>
        <taxon>Arthropoda</taxon>
        <taxon>Chelicerata</taxon>
        <taxon>Arachnida</taxon>
        <taxon>Araneae</taxon>
        <taxon>Araneomorphae</taxon>
        <taxon>Entelegynae</taxon>
        <taxon>Araneoidea</taxon>
        <taxon>Araneidae</taxon>
        <taxon>Araneus</taxon>
    </lineage>
</organism>
<gene>
    <name evidence="1" type="ORF">AVEN_120480_1</name>
</gene>
<dbReference type="EMBL" id="BGPR01012430">
    <property type="protein sequence ID" value="GBN56022.1"/>
    <property type="molecule type" value="Genomic_DNA"/>
</dbReference>
<protein>
    <submittedName>
        <fullName evidence="1">Uncharacterized protein</fullName>
    </submittedName>
</protein>
<accession>A0A4Y2PY56</accession>
<comment type="caution">
    <text evidence="1">The sequence shown here is derived from an EMBL/GenBank/DDBJ whole genome shotgun (WGS) entry which is preliminary data.</text>
</comment>
<sequence length="148" mass="16827">MRSDIPGLEKLPPIPKIETDIDKLIDKDRWKNSKMWKIGVSARRKAQYKEKIFKQVQDLEKAVKERTVDYEFKGVKRKPEAIRESISAQTVSETIPAKLTKESSIVPSCVALSGILVSALASQLYERGLDPRSEEFEVLSQSTTKSYK</sequence>
<evidence type="ECO:0000313" key="2">
    <source>
        <dbReference type="Proteomes" id="UP000499080"/>
    </source>
</evidence>
<name>A0A4Y2PY56_ARAVE</name>
<evidence type="ECO:0000313" key="1">
    <source>
        <dbReference type="EMBL" id="GBN56022.1"/>
    </source>
</evidence>
<dbReference type="OrthoDB" id="6431017at2759"/>
<dbReference type="Proteomes" id="UP000499080">
    <property type="component" value="Unassembled WGS sequence"/>
</dbReference>
<proteinExistence type="predicted"/>
<dbReference type="AlphaFoldDB" id="A0A4Y2PY56"/>